<accession>A0AAV1IJI8</accession>
<protein>
    <submittedName>
        <fullName evidence="1">Uncharacterized protein</fullName>
    </submittedName>
</protein>
<dbReference type="EMBL" id="CAUYUE010000015">
    <property type="protein sequence ID" value="CAK0786610.1"/>
    <property type="molecule type" value="Genomic_DNA"/>
</dbReference>
<dbReference type="AlphaFoldDB" id="A0AAV1IJI8"/>
<name>A0AAV1IJI8_9CHLO</name>
<organism evidence="1 2">
    <name type="scientific">Coccomyxa viridis</name>
    <dbReference type="NCBI Taxonomy" id="1274662"/>
    <lineage>
        <taxon>Eukaryota</taxon>
        <taxon>Viridiplantae</taxon>
        <taxon>Chlorophyta</taxon>
        <taxon>core chlorophytes</taxon>
        <taxon>Trebouxiophyceae</taxon>
        <taxon>Trebouxiophyceae incertae sedis</taxon>
        <taxon>Coccomyxaceae</taxon>
        <taxon>Coccomyxa</taxon>
    </lineage>
</organism>
<dbReference type="GO" id="GO:0051999">
    <property type="term" value="P:mannosyl-inositol phosphorylceramide biosynthetic process"/>
    <property type="evidence" value="ECO:0007669"/>
    <property type="project" value="TreeGrafter"/>
</dbReference>
<dbReference type="PANTHER" id="PTHR32385:SF23">
    <property type="entry name" value="NUCLEOTIDE-DIPHOSPHO-SUGAR TRANSFERASE"/>
    <property type="match status" value="1"/>
</dbReference>
<keyword evidence="2" id="KW-1185">Reference proteome</keyword>
<dbReference type="GO" id="GO:0016020">
    <property type="term" value="C:membrane"/>
    <property type="evidence" value="ECO:0007669"/>
    <property type="project" value="GOC"/>
</dbReference>
<evidence type="ECO:0000313" key="1">
    <source>
        <dbReference type="EMBL" id="CAK0786610.1"/>
    </source>
</evidence>
<sequence length="221" mass="24780">MNADLRSNMLNIGSIITGRQLIQHGLYADLDFHSLKDSTELLQGQEVLLGALVPHEHAQMLPNAWLASAHAGHPFWLFCVAEIIERARANALHPPSVAYIHQSTAWHCAIAISEHWVTSSTKEVIERATAKDVRQVEFVTGPGMLYEALQVYHSVYPDLDGVTILDPSLIYPISWTNPKFEIGNRKACDIRTPETFNSTQCAAEFPDAYAVTYWTHGWRKS</sequence>
<dbReference type="Proteomes" id="UP001314263">
    <property type="component" value="Unassembled WGS sequence"/>
</dbReference>
<dbReference type="InterPro" id="IPR051706">
    <property type="entry name" value="Glycosyltransferase_domain"/>
</dbReference>
<dbReference type="PANTHER" id="PTHR32385">
    <property type="entry name" value="MANNOSYL PHOSPHORYLINOSITOL CERAMIDE SYNTHASE"/>
    <property type="match status" value="1"/>
</dbReference>
<dbReference type="Gene3D" id="3.90.550.20">
    <property type="match status" value="1"/>
</dbReference>
<reference evidence="1 2" key="1">
    <citation type="submission" date="2023-10" db="EMBL/GenBank/DDBJ databases">
        <authorList>
            <person name="Maclean D."/>
            <person name="Macfadyen A."/>
        </authorList>
    </citation>
    <scope>NUCLEOTIDE SEQUENCE [LARGE SCALE GENOMIC DNA]</scope>
</reference>
<dbReference type="GO" id="GO:0000030">
    <property type="term" value="F:mannosyltransferase activity"/>
    <property type="evidence" value="ECO:0007669"/>
    <property type="project" value="TreeGrafter"/>
</dbReference>
<comment type="caution">
    <text evidence="1">The sequence shown here is derived from an EMBL/GenBank/DDBJ whole genome shotgun (WGS) entry which is preliminary data.</text>
</comment>
<evidence type="ECO:0000313" key="2">
    <source>
        <dbReference type="Proteomes" id="UP001314263"/>
    </source>
</evidence>
<proteinExistence type="predicted"/>
<gene>
    <name evidence="1" type="ORF">CVIRNUC_009824</name>
</gene>